<dbReference type="SUPFAM" id="SSF47384">
    <property type="entry name" value="Homodimeric domain of signal transducing histidine kinase"/>
    <property type="match status" value="1"/>
</dbReference>
<dbReference type="InterPro" id="IPR004358">
    <property type="entry name" value="Sig_transdc_His_kin-like_C"/>
</dbReference>
<evidence type="ECO:0000256" key="1">
    <source>
        <dbReference type="ARBA" id="ARBA00000085"/>
    </source>
</evidence>
<dbReference type="SUPFAM" id="SSF55874">
    <property type="entry name" value="ATPase domain of HSP90 chaperone/DNA topoisomerase II/histidine kinase"/>
    <property type="match status" value="1"/>
</dbReference>
<keyword evidence="6" id="KW-0418">Kinase</keyword>
<dbReference type="Gene3D" id="3.30.565.10">
    <property type="entry name" value="Histidine kinase-like ATPase, C-terminal domain"/>
    <property type="match status" value="1"/>
</dbReference>
<comment type="caution">
    <text evidence="11">The sequence shown here is derived from an EMBL/GenBank/DDBJ whole genome shotgun (WGS) entry which is preliminary data.</text>
</comment>
<dbReference type="InterPro" id="IPR036097">
    <property type="entry name" value="HisK_dim/P_sf"/>
</dbReference>
<feature type="compositionally biased region" description="Pro residues" evidence="8">
    <location>
        <begin position="463"/>
        <end position="477"/>
    </location>
</feature>
<keyword evidence="7" id="KW-0902">Two-component regulatory system</keyword>
<keyword evidence="9" id="KW-0472">Membrane</keyword>
<dbReference type="PANTHER" id="PTHR43711:SF28">
    <property type="entry name" value="SENSOR HISTIDINE KINASE YXDK"/>
    <property type="match status" value="1"/>
</dbReference>
<evidence type="ECO:0000256" key="8">
    <source>
        <dbReference type="SAM" id="MobiDB-lite"/>
    </source>
</evidence>
<feature type="domain" description="Histidine kinase" evidence="10">
    <location>
        <begin position="65"/>
        <end position="289"/>
    </location>
</feature>
<evidence type="ECO:0000256" key="4">
    <source>
        <dbReference type="ARBA" id="ARBA00022553"/>
    </source>
</evidence>
<keyword evidence="9" id="KW-0812">Transmembrane</keyword>
<evidence type="ECO:0000256" key="7">
    <source>
        <dbReference type="ARBA" id="ARBA00023012"/>
    </source>
</evidence>
<keyword evidence="4" id="KW-0597">Phosphoprotein</keyword>
<dbReference type="PRINTS" id="PR00344">
    <property type="entry name" value="BCTRLSENSOR"/>
</dbReference>
<evidence type="ECO:0000256" key="5">
    <source>
        <dbReference type="ARBA" id="ARBA00022679"/>
    </source>
</evidence>
<sequence>MNTFLVLEFRIWFLLVLLVVLAGLGFGAWWYTRKWIAEREARIREHARADAEREAMTRRNRMLIRLDHELKNPLTALRTSAATVRELIREDAPDPDEIAPVVRQIDISSRRVARLLADLRKLADVESRDIEFSRVDLDRLIHQAVEDARTAPGAEDRMIVATVARAPWKLPAVAGEEDLLLSAILNLLGNAIKYSNDTDVVELRANEQIINQHRWVVVEVADTGQGIPADEQEAVWDELSRGKNVRQVAGSGMGLSLVRSIIARHGGTVELFSQEGQGTAVRILLPVLAETQNPQVDPYRGGVAAGDIAQSSPVQPFQDPTGAHRRGATPPPQAGTDQPGPYVPGGGFVPPLAHAPEPGQILGTPRRTSRRRLQSVDGELLDTTTGEAFGEPGRQGSGPVPFDSGPYQAFKPPQNQPGRPQQGQPEHGQGAGPARGSGPGRGQDSPAGQPPRNPGTRGSGPAPQGPVPARPPMPPQQDPRSPGGGR</sequence>
<dbReference type="Pfam" id="PF00512">
    <property type="entry name" value="HisKA"/>
    <property type="match status" value="1"/>
</dbReference>
<comment type="catalytic activity">
    <reaction evidence="1">
        <text>ATP + protein L-histidine = ADP + protein N-phospho-L-histidine.</text>
        <dbReference type="EC" id="2.7.13.3"/>
    </reaction>
</comment>
<dbReference type="PANTHER" id="PTHR43711">
    <property type="entry name" value="TWO-COMPONENT HISTIDINE KINASE"/>
    <property type="match status" value="1"/>
</dbReference>
<keyword evidence="5" id="KW-0808">Transferase</keyword>
<protein>
    <recommendedName>
        <fullName evidence="3">histidine kinase</fullName>
        <ecNumber evidence="3">2.7.13.3</ecNumber>
    </recommendedName>
</protein>
<gene>
    <name evidence="11" type="ORF">GCM10009755_11250</name>
</gene>
<dbReference type="InterPro" id="IPR036890">
    <property type="entry name" value="HATPase_C_sf"/>
</dbReference>
<feature type="transmembrane region" description="Helical" evidence="9">
    <location>
        <begin position="12"/>
        <end position="32"/>
    </location>
</feature>
<dbReference type="InterPro" id="IPR005467">
    <property type="entry name" value="His_kinase_dom"/>
</dbReference>
<dbReference type="CDD" id="cd00075">
    <property type="entry name" value="HATPase"/>
    <property type="match status" value="1"/>
</dbReference>
<dbReference type="PROSITE" id="PS50109">
    <property type="entry name" value="HIS_KIN"/>
    <property type="match status" value="1"/>
</dbReference>
<dbReference type="Proteomes" id="UP001500755">
    <property type="component" value="Unassembled WGS sequence"/>
</dbReference>
<dbReference type="Gene3D" id="1.10.287.130">
    <property type="match status" value="1"/>
</dbReference>
<dbReference type="InterPro" id="IPR003661">
    <property type="entry name" value="HisK_dim/P_dom"/>
</dbReference>
<dbReference type="Pfam" id="PF02518">
    <property type="entry name" value="HATPase_c"/>
    <property type="match status" value="1"/>
</dbReference>
<dbReference type="SMART" id="SM00387">
    <property type="entry name" value="HATPase_c"/>
    <property type="match status" value="1"/>
</dbReference>
<comment type="subcellular location">
    <subcellularLocation>
        <location evidence="2">Cell membrane</location>
    </subcellularLocation>
</comment>
<dbReference type="InterPro" id="IPR050736">
    <property type="entry name" value="Sensor_HK_Regulatory"/>
</dbReference>
<dbReference type="RefSeq" id="WP_344307769.1">
    <property type="nucleotide sequence ID" value="NZ_BAAANO010000010.1"/>
</dbReference>
<evidence type="ECO:0000313" key="11">
    <source>
        <dbReference type="EMBL" id="GAA2003829.1"/>
    </source>
</evidence>
<dbReference type="EMBL" id="BAAANO010000010">
    <property type="protein sequence ID" value="GAA2003829.1"/>
    <property type="molecule type" value="Genomic_DNA"/>
</dbReference>
<feature type="region of interest" description="Disordered" evidence="8">
    <location>
        <begin position="294"/>
        <end position="486"/>
    </location>
</feature>
<dbReference type="CDD" id="cd00082">
    <property type="entry name" value="HisKA"/>
    <property type="match status" value="1"/>
</dbReference>
<evidence type="ECO:0000256" key="6">
    <source>
        <dbReference type="ARBA" id="ARBA00022777"/>
    </source>
</evidence>
<dbReference type="InterPro" id="IPR003594">
    <property type="entry name" value="HATPase_dom"/>
</dbReference>
<evidence type="ECO:0000256" key="2">
    <source>
        <dbReference type="ARBA" id="ARBA00004236"/>
    </source>
</evidence>
<dbReference type="SMART" id="SM00388">
    <property type="entry name" value="HisKA"/>
    <property type="match status" value="1"/>
</dbReference>
<proteinExistence type="predicted"/>
<reference evidence="11 12" key="1">
    <citation type="journal article" date="2019" name="Int. J. Syst. Evol. Microbiol.">
        <title>The Global Catalogue of Microorganisms (GCM) 10K type strain sequencing project: providing services to taxonomists for standard genome sequencing and annotation.</title>
        <authorList>
            <consortium name="The Broad Institute Genomics Platform"/>
            <consortium name="The Broad Institute Genome Sequencing Center for Infectious Disease"/>
            <person name="Wu L."/>
            <person name="Ma J."/>
        </authorList>
    </citation>
    <scope>NUCLEOTIDE SEQUENCE [LARGE SCALE GENOMIC DNA]</scope>
    <source>
        <strain evidence="11 12">JCM 14546</strain>
    </source>
</reference>
<accession>A0ABN2TBM2</accession>
<feature type="compositionally biased region" description="Gly residues" evidence="8">
    <location>
        <begin position="429"/>
        <end position="441"/>
    </location>
</feature>
<keyword evidence="9" id="KW-1133">Transmembrane helix</keyword>
<keyword evidence="12" id="KW-1185">Reference proteome</keyword>
<evidence type="ECO:0000313" key="12">
    <source>
        <dbReference type="Proteomes" id="UP001500755"/>
    </source>
</evidence>
<evidence type="ECO:0000259" key="10">
    <source>
        <dbReference type="PROSITE" id="PS50109"/>
    </source>
</evidence>
<evidence type="ECO:0000256" key="3">
    <source>
        <dbReference type="ARBA" id="ARBA00012438"/>
    </source>
</evidence>
<evidence type="ECO:0000256" key="9">
    <source>
        <dbReference type="SAM" id="Phobius"/>
    </source>
</evidence>
<name>A0ABN2TBM2_9MICO</name>
<organism evidence="11 12">
    <name type="scientific">Brevibacterium samyangense</name>
    <dbReference type="NCBI Taxonomy" id="366888"/>
    <lineage>
        <taxon>Bacteria</taxon>
        <taxon>Bacillati</taxon>
        <taxon>Actinomycetota</taxon>
        <taxon>Actinomycetes</taxon>
        <taxon>Micrococcales</taxon>
        <taxon>Brevibacteriaceae</taxon>
        <taxon>Brevibacterium</taxon>
    </lineage>
</organism>
<feature type="compositionally biased region" description="Low complexity" evidence="8">
    <location>
        <begin position="412"/>
        <end position="428"/>
    </location>
</feature>
<dbReference type="EC" id="2.7.13.3" evidence="3"/>